<reference evidence="1 2" key="1">
    <citation type="submission" date="2018-01" db="EMBL/GenBank/DDBJ databases">
        <title>Metagenomic assembled genomes from two thermal pools in the Uzon Caldera, Kamchatka, Russia.</title>
        <authorList>
            <person name="Wilkins L."/>
            <person name="Ettinger C."/>
        </authorList>
    </citation>
    <scope>NUCLEOTIDE SEQUENCE [LARGE SCALE GENOMIC DNA]</scope>
    <source>
        <strain evidence="1">ZAV-04</strain>
    </source>
</reference>
<sequence length="76" mass="8890">MAKGIFKRWNIYWIHYAGLDGRIIRESSGSTKFKDAEALLIKKRQSIKEGKQPEIKHIANHTFNELAEQYSKWAGR</sequence>
<evidence type="ECO:0000313" key="2">
    <source>
        <dbReference type="Proteomes" id="UP000242288"/>
    </source>
</evidence>
<proteinExistence type="predicted"/>
<evidence type="ECO:0008006" key="3">
    <source>
        <dbReference type="Google" id="ProtNLM"/>
    </source>
</evidence>
<protein>
    <recommendedName>
        <fullName evidence="3">Integrase</fullName>
    </recommendedName>
</protein>
<evidence type="ECO:0000313" key="1">
    <source>
        <dbReference type="EMBL" id="PMP71870.1"/>
    </source>
</evidence>
<accession>A0A2J6WND0</accession>
<comment type="caution">
    <text evidence="1">The sequence shown here is derived from an EMBL/GenBank/DDBJ whole genome shotgun (WGS) entry which is preliminary data.</text>
</comment>
<gene>
    <name evidence="1" type="ORF">C0186_02730</name>
</gene>
<organism evidence="1 2">
    <name type="scientific">Thermodesulfovibrio aggregans</name>
    <dbReference type="NCBI Taxonomy" id="86166"/>
    <lineage>
        <taxon>Bacteria</taxon>
        <taxon>Pseudomonadati</taxon>
        <taxon>Nitrospirota</taxon>
        <taxon>Thermodesulfovibrionia</taxon>
        <taxon>Thermodesulfovibrionales</taxon>
        <taxon>Thermodesulfovibrionaceae</taxon>
        <taxon>Thermodesulfovibrio</taxon>
    </lineage>
</organism>
<dbReference type="Proteomes" id="UP000242288">
    <property type="component" value="Unassembled WGS sequence"/>
</dbReference>
<dbReference type="AlphaFoldDB" id="A0A2J6WND0"/>
<dbReference type="EMBL" id="PNIO01000021">
    <property type="protein sequence ID" value="PMP71870.1"/>
    <property type="molecule type" value="Genomic_DNA"/>
</dbReference>
<name>A0A2J6WND0_9BACT</name>